<sequence>MYKIIIICILLLTTSITNAIKISGGGNRGSSGARISSRTQQSNFRPQHSSHYPQQIGHYPQQSGHYPQQGGHYSQHPNSYHQPPAGHQGNFMQKPSSKGTFGKAFVGGALGAAAGLATFEIGKAILRSNSEPLRTPNGQSFYFDERNHQSKKGYFMCSVPLDDVVKSLQVQFSDGSRPKSLTWNCKADTEVCCGTDCCPRINPGDFAHRERPSWIIFV</sequence>
<dbReference type="Pfam" id="PF01705">
    <property type="entry name" value="CX"/>
    <property type="match status" value="1"/>
</dbReference>
<proteinExistence type="predicted"/>
<evidence type="ECO:0000256" key="2">
    <source>
        <dbReference type="SAM" id="SignalP"/>
    </source>
</evidence>
<name>A0A498SKG6_ACAVI</name>
<feature type="signal peptide" evidence="2">
    <location>
        <begin position="1"/>
        <end position="19"/>
    </location>
</feature>
<evidence type="ECO:0000313" key="4">
    <source>
        <dbReference type="EMBL" id="VBB32793.1"/>
    </source>
</evidence>
<dbReference type="PANTHER" id="PTHR47520">
    <property type="entry name" value="CX DOMAIN-CONTAINING PROTEIN-RELATED"/>
    <property type="match status" value="1"/>
</dbReference>
<evidence type="ECO:0000313" key="5">
    <source>
        <dbReference type="Proteomes" id="UP000276991"/>
    </source>
</evidence>
<dbReference type="AlphaFoldDB" id="A0A498SKG6"/>
<evidence type="ECO:0000259" key="3">
    <source>
        <dbReference type="Pfam" id="PF01705"/>
    </source>
</evidence>
<protein>
    <recommendedName>
        <fullName evidence="3">CX domain-containing protein</fullName>
    </recommendedName>
</protein>
<dbReference type="STRING" id="6277.A0A498SKG6"/>
<organism evidence="4 5">
    <name type="scientific">Acanthocheilonema viteae</name>
    <name type="common">Filarial nematode worm</name>
    <name type="synonym">Dipetalonema viteae</name>
    <dbReference type="NCBI Taxonomy" id="6277"/>
    <lineage>
        <taxon>Eukaryota</taxon>
        <taxon>Metazoa</taxon>
        <taxon>Ecdysozoa</taxon>
        <taxon>Nematoda</taxon>
        <taxon>Chromadorea</taxon>
        <taxon>Rhabditida</taxon>
        <taxon>Spirurina</taxon>
        <taxon>Spiruromorpha</taxon>
        <taxon>Filarioidea</taxon>
        <taxon>Onchocercidae</taxon>
        <taxon>Acanthocheilonema</taxon>
    </lineage>
</organism>
<accession>A0A498SKG6</accession>
<feature type="domain" description="CX" evidence="3">
    <location>
        <begin position="141"/>
        <end position="198"/>
    </location>
</feature>
<dbReference type="EMBL" id="UPTC01001932">
    <property type="protein sequence ID" value="VBB32793.1"/>
    <property type="molecule type" value="Genomic_DNA"/>
</dbReference>
<feature type="region of interest" description="Disordered" evidence="1">
    <location>
        <begin position="23"/>
        <end position="94"/>
    </location>
</feature>
<feature type="non-terminal residue" evidence="4">
    <location>
        <position position="218"/>
    </location>
</feature>
<feature type="compositionally biased region" description="Polar residues" evidence="1">
    <location>
        <begin position="60"/>
        <end position="81"/>
    </location>
</feature>
<keyword evidence="2" id="KW-0732">Signal</keyword>
<gene>
    <name evidence="4" type="ORF">NAV_LOCUS7584</name>
</gene>
<evidence type="ECO:0000256" key="1">
    <source>
        <dbReference type="SAM" id="MobiDB-lite"/>
    </source>
</evidence>
<dbReference type="Proteomes" id="UP000276991">
    <property type="component" value="Unassembled WGS sequence"/>
</dbReference>
<feature type="non-terminal residue" evidence="4">
    <location>
        <position position="1"/>
    </location>
</feature>
<dbReference type="InterPro" id="IPR002619">
    <property type="entry name" value="CX"/>
</dbReference>
<feature type="compositionally biased region" description="Polar residues" evidence="1">
    <location>
        <begin position="39"/>
        <end position="53"/>
    </location>
</feature>
<feature type="chain" id="PRO_5019855904" description="CX domain-containing protein" evidence="2">
    <location>
        <begin position="20"/>
        <end position="218"/>
    </location>
</feature>
<reference evidence="4 5" key="1">
    <citation type="submission" date="2018-08" db="EMBL/GenBank/DDBJ databases">
        <authorList>
            <person name="Laetsch R D."/>
            <person name="Stevens L."/>
            <person name="Kumar S."/>
            <person name="Blaxter L. M."/>
        </authorList>
    </citation>
    <scope>NUCLEOTIDE SEQUENCE [LARGE SCALE GENOMIC DNA]</scope>
</reference>
<keyword evidence="5" id="KW-1185">Reference proteome</keyword>
<dbReference type="OrthoDB" id="5871812at2759"/>